<name>A0ABS7HQE3_9MICO</name>
<accession>A0ABS7HQE3</accession>
<evidence type="ECO:0000313" key="3">
    <source>
        <dbReference type="Proteomes" id="UP001196843"/>
    </source>
</evidence>
<protein>
    <submittedName>
        <fullName evidence="2">Phage antirepressor KilAC domain-containing protein</fullName>
    </submittedName>
</protein>
<reference evidence="2 3" key="1">
    <citation type="journal article" date="2021" name="MBio">
        <title>Poor Competitiveness of Bradyrhizobium in Pigeon Pea Root Colonization in Indian Soils.</title>
        <authorList>
            <person name="Chalasani D."/>
            <person name="Basu A."/>
            <person name="Pullabhotla S.V.S.R.N."/>
            <person name="Jorrin B."/>
            <person name="Neal A.L."/>
            <person name="Poole P.S."/>
            <person name="Podile A.R."/>
            <person name="Tkacz A."/>
        </authorList>
    </citation>
    <scope>NUCLEOTIDE SEQUENCE [LARGE SCALE GENOMIC DNA]</scope>
    <source>
        <strain evidence="2 3">HU14</strain>
    </source>
</reference>
<gene>
    <name evidence="2" type="ORF">JNB62_15880</name>
</gene>
<proteinExistence type="predicted"/>
<dbReference type="Proteomes" id="UP001196843">
    <property type="component" value="Unassembled WGS sequence"/>
</dbReference>
<organism evidence="2 3">
    <name type="scientific">Microbacterium jejuense</name>
    <dbReference type="NCBI Taxonomy" id="1263637"/>
    <lineage>
        <taxon>Bacteria</taxon>
        <taxon>Bacillati</taxon>
        <taxon>Actinomycetota</taxon>
        <taxon>Actinomycetes</taxon>
        <taxon>Micrococcales</taxon>
        <taxon>Microbacteriaceae</taxon>
        <taxon>Microbacterium</taxon>
    </lineage>
</organism>
<dbReference type="Pfam" id="PF03374">
    <property type="entry name" value="ANT"/>
    <property type="match status" value="1"/>
</dbReference>
<dbReference type="RefSeq" id="WP_220301878.1">
    <property type="nucleotide sequence ID" value="NZ_JAEUAW010000015.1"/>
</dbReference>
<feature type="domain" description="Antirepressor protein C-terminal" evidence="1">
    <location>
        <begin position="116"/>
        <end position="205"/>
    </location>
</feature>
<comment type="caution">
    <text evidence="2">The sequence shown here is derived from an EMBL/GenBank/DDBJ whole genome shotgun (WGS) entry which is preliminary data.</text>
</comment>
<dbReference type="InterPro" id="IPR005039">
    <property type="entry name" value="Ant_C"/>
</dbReference>
<keyword evidence="3" id="KW-1185">Reference proteome</keyword>
<sequence length="223" mass="24784">MTAVVELAQTRKLIPRWIGHGDLTIVVDGAVYARADQVEQLAGIRPWSGGETLLGDTWAREIDGQAYYDLDDAIARCEAAGTAQATEFLDWLRTTIEQLLTDEVLDLAHRAPAFIGSYPVALAARILSDDPAITIGQHGLFAHLEHIGWIERAGTDWAMTNLARRNGWLTVRDVTIPAANRAHRRTYPQLHVTPDGLHHLARTLHALHPDRAPERPPHPQLFD</sequence>
<evidence type="ECO:0000313" key="2">
    <source>
        <dbReference type="EMBL" id="MBW9095166.1"/>
    </source>
</evidence>
<dbReference type="EMBL" id="JAEUAW010000015">
    <property type="protein sequence ID" value="MBW9095166.1"/>
    <property type="molecule type" value="Genomic_DNA"/>
</dbReference>
<evidence type="ECO:0000259" key="1">
    <source>
        <dbReference type="Pfam" id="PF03374"/>
    </source>
</evidence>